<dbReference type="InterPro" id="IPR023850">
    <property type="entry name" value="MftB"/>
</dbReference>
<accession>A0ABP5ANH6</accession>
<sequence length="100" mass="10464">MTAGTQLGRDRRIGEAEAWSLSDSVALRPEPFGALLYDFHTRQLSFLKTPTLVAVVRGLAGAGSVGDALDAAAVVPAERPAYLSALATLARTGIIKERAA</sequence>
<dbReference type="RefSeq" id="WP_344006388.1">
    <property type="nucleotide sequence ID" value="NZ_BAAAMY010000004.1"/>
</dbReference>
<organism evidence="1 2">
    <name type="scientific">Nocardioides lentus</name>
    <dbReference type="NCBI Taxonomy" id="338077"/>
    <lineage>
        <taxon>Bacteria</taxon>
        <taxon>Bacillati</taxon>
        <taxon>Actinomycetota</taxon>
        <taxon>Actinomycetes</taxon>
        <taxon>Propionibacteriales</taxon>
        <taxon>Nocardioidaceae</taxon>
        <taxon>Nocardioides</taxon>
    </lineage>
</organism>
<evidence type="ECO:0000313" key="1">
    <source>
        <dbReference type="EMBL" id="GAA1917312.1"/>
    </source>
</evidence>
<dbReference type="Proteomes" id="UP001501612">
    <property type="component" value="Unassembled WGS sequence"/>
</dbReference>
<comment type="caution">
    <text evidence="1">The sequence shown here is derived from an EMBL/GenBank/DDBJ whole genome shotgun (WGS) entry which is preliminary data.</text>
</comment>
<gene>
    <name evidence="1" type="primary">mftB</name>
    <name evidence="1" type="ORF">GCM10009737_18460</name>
</gene>
<evidence type="ECO:0000313" key="2">
    <source>
        <dbReference type="Proteomes" id="UP001501612"/>
    </source>
</evidence>
<proteinExistence type="predicted"/>
<dbReference type="Pfam" id="PF26520">
    <property type="entry name" value="MftB_chaperone"/>
    <property type="match status" value="1"/>
</dbReference>
<reference evidence="2" key="1">
    <citation type="journal article" date="2019" name="Int. J. Syst. Evol. Microbiol.">
        <title>The Global Catalogue of Microorganisms (GCM) 10K type strain sequencing project: providing services to taxonomists for standard genome sequencing and annotation.</title>
        <authorList>
            <consortium name="The Broad Institute Genomics Platform"/>
            <consortium name="The Broad Institute Genome Sequencing Center for Infectious Disease"/>
            <person name="Wu L."/>
            <person name="Ma J."/>
        </authorList>
    </citation>
    <scope>NUCLEOTIDE SEQUENCE [LARGE SCALE GENOMIC DNA]</scope>
    <source>
        <strain evidence="2">JCM 14046</strain>
    </source>
</reference>
<keyword evidence="2" id="KW-1185">Reference proteome</keyword>
<dbReference type="EMBL" id="BAAAMY010000004">
    <property type="protein sequence ID" value="GAA1917312.1"/>
    <property type="molecule type" value="Genomic_DNA"/>
</dbReference>
<name>A0ABP5ANH6_9ACTN</name>
<dbReference type="NCBIfam" id="TIGR03967">
    <property type="entry name" value="mycofact_MftB"/>
    <property type="match status" value="1"/>
</dbReference>
<protein>
    <submittedName>
        <fullName evidence="1">Mycofactocin biosynthesis chaperone MftB</fullName>
    </submittedName>
</protein>